<feature type="compositionally biased region" description="Basic and acidic residues" evidence="1">
    <location>
        <begin position="45"/>
        <end position="55"/>
    </location>
</feature>
<protein>
    <submittedName>
        <fullName evidence="2">Uncharacterized protein</fullName>
    </submittedName>
</protein>
<dbReference type="AlphaFoldDB" id="A0AAV9Q644"/>
<name>A0AAV9Q644_9PEZI</name>
<gene>
    <name evidence="2" type="ORF">LTR25_005369</name>
</gene>
<accession>A0AAV9Q644</accession>
<proteinExistence type="predicted"/>
<sequence length="96" mass="10640">MCFRTEEPDPTQQPIRITRSDEAHGGESFGDGDMSSAQDHAPAVVRDKHGDRHWDNSTQTQMLNAKVVRKTKANDRDIADKMATHSPNFFGAPAGF</sequence>
<keyword evidence="3" id="KW-1185">Reference proteome</keyword>
<evidence type="ECO:0000313" key="2">
    <source>
        <dbReference type="EMBL" id="KAK5536695.1"/>
    </source>
</evidence>
<evidence type="ECO:0000313" key="3">
    <source>
        <dbReference type="Proteomes" id="UP001345827"/>
    </source>
</evidence>
<comment type="caution">
    <text evidence="2">The sequence shown here is derived from an EMBL/GenBank/DDBJ whole genome shotgun (WGS) entry which is preliminary data.</text>
</comment>
<reference evidence="2 3" key="1">
    <citation type="submission" date="2023-06" db="EMBL/GenBank/DDBJ databases">
        <title>Black Yeasts Isolated from many extreme environments.</title>
        <authorList>
            <person name="Coleine C."/>
            <person name="Stajich J.E."/>
            <person name="Selbmann L."/>
        </authorList>
    </citation>
    <scope>NUCLEOTIDE SEQUENCE [LARGE SCALE GENOMIC DNA]</scope>
    <source>
        <strain evidence="2 3">CCFEE 5887</strain>
    </source>
</reference>
<dbReference type="EMBL" id="JAXLQG010000008">
    <property type="protein sequence ID" value="KAK5536695.1"/>
    <property type="molecule type" value="Genomic_DNA"/>
</dbReference>
<feature type="region of interest" description="Disordered" evidence="1">
    <location>
        <begin position="1"/>
        <end position="64"/>
    </location>
</feature>
<dbReference type="Proteomes" id="UP001345827">
    <property type="component" value="Unassembled WGS sequence"/>
</dbReference>
<evidence type="ECO:0000256" key="1">
    <source>
        <dbReference type="SAM" id="MobiDB-lite"/>
    </source>
</evidence>
<organism evidence="2 3">
    <name type="scientific">Vermiconidia calcicola</name>
    <dbReference type="NCBI Taxonomy" id="1690605"/>
    <lineage>
        <taxon>Eukaryota</taxon>
        <taxon>Fungi</taxon>
        <taxon>Dikarya</taxon>
        <taxon>Ascomycota</taxon>
        <taxon>Pezizomycotina</taxon>
        <taxon>Dothideomycetes</taxon>
        <taxon>Dothideomycetidae</taxon>
        <taxon>Mycosphaerellales</taxon>
        <taxon>Extremaceae</taxon>
        <taxon>Vermiconidia</taxon>
    </lineage>
</organism>